<keyword evidence="1" id="KW-0812">Transmembrane</keyword>
<feature type="transmembrane region" description="Helical" evidence="1">
    <location>
        <begin position="269"/>
        <end position="287"/>
    </location>
</feature>
<comment type="caution">
    <text evidence="3">The sequence shown here is derived from an EMBL/GenBank/DDBJ whole genome shotgun (WGS) entry which is preliminary data.</text>
</comment>
<reference evidence="3 4" key="1">
    <citation type="submission" date="2020-09" db="EMBL/GenBank/DDBJ databases">
        <title>Dyella sp. 7MK23 isolated from forest soil.</title>
        <authorList>
            <person name="Fu J."/>
        </authorList>
    </citation>
    <scope>NUCLEOTIDE SEQUENCE [LARGE SCALE GENOMIC DNA]</scope>
    <source>
        <strain evidence="3 4">7MK23</strain>
    </source>
</reference>
<evidence type="ECO:0000313" key="3">
    <source>
        <dbReference type="EMBL" id="MBE1159563.1"/>
    </source>
</evidence>
<dbReference type="RefSeq" id="WP_192554381.1">
    <property type="nucleotide sequence ID" value="NZ_JACZZA010000001.1"/>
</dbReference>
<gene>
    <name evidence="3" type="ORF">IGX34_04140</name>
</gene>
<proteinExistence type="predicted"/>
<protein>
    <submittedName>
        <fullName evidence="3">DUF4436 family protein</fullName>
    </submittedName>
</protein>
<keyword evidence="2" id="KW-0732">Signal</keyword>
<keyword evidence="4" id="KW-1185">Reference proteome</keyword>
<dbReference type="Proteomes" id="UP000651010">
    <property type="component" value="Unassembled WGS sequence"/>
</dbReference>
<accession>A0ABR9G690</accession>
<keyword evidence="1" id="KW-0472">Membrane</keyword>
<evidence type="ECO:0000256" key="1">
    <source>
        <dbReference type="SAM" id="Phobius"/>
    </source>
</evidence>
<dbReference type="EMBL" id="JACZZA010000001">
    <property type="protein sequence ID" value="MBE1159563.1"/>
    <property type="molecule type" value="Genomic_DNA"/>
</dbReference>
<name>A0ABR9G690_9GAMM</name>
<sequence>MIEPFTFRRFRHLLIAALLLCPPLLPAQDIASAAAHTMITPEGLAATGNKPVIDINLVSFDPIIGDVQGRLTVVWPKSMLTKDFGLYRDVRLLEGDSINDSIWDMRGNEPFVTFNSTIKTLSEVDGVGSPHHYPFDVHRIHMKIGLVTPSADGQGWQPLPFEVDCTKCSFEGFSVTTHGHFDKQGYYSVQFTMHRTRPAMAFAIGLNVVMVLIAFIVLIMALRISRSDEAPEIASLGFIGGLLFAMPAVRDLQPRIPSMGLMIDYLGFFWAEGFLAVALLIVMVCWLKRGKTIISLKELD</sequence>
<dbReference type="Pfam" id="PF14494">
    <property type="entry name" value="DUF4436"/>
    <property type="match status" value="1"/>
</dbReference>
<evidence type="ECO:0000313" key="4">
    <source>
        <dbReference type="Proteomes" id="UP000651010"/>
    </source>
</evidence>
<keyword evidence="1" id="KW-1133">Transmembrane helix</keyword>
<organism evidence="3 4">
    <name type="scientific">Dyella acidiphila</name>
    <dbReference type="NCBI Taxonomy" id="2775866"/>
    <lineage>
        <taxon>Bacteria</taxon>
        <taxon>Pseudomonadati</taxon>
        <taxon>Pseudomonadota</taxon>
        <taxon>Gammaproteobacteria</taxon>
        <taxon>Lysobacterales</taxon>
        <taxon>Rhodanobacteraceae</taxon>
        <taxon>Dyella</taxon>
    </lineage>
</organism>
<feature type="signal peptide" evidence="2">
    <location>
        <begin position="1"/>
        <end position="27"/>
    </location>
</feature>
<feature type="transmembrane region" description="Helical" evidence="1">
    <location>
        <begin position="233"/>
        <end position="249"/>
    </location>
</feature>
<evidence type="ECO:0000256" key="2">
    <source>
        <dbReference type="SAM" id="SignalP"/>
    </source>
</evidence>
<dbReference type="InterPro" id="IPR027948">
    <property type="entry name" value="DUF4436"/>
</dbReference>
<feature type="chain" id="PRO_5045169569" evidence="2">
    <location>
        <begin position="28"/>
        <end position="300"/>
    </location>
</feature>
<feature type="transmembrane region" description="Helical" evidence="1">
    <location>
        <begin position="199"/>
        <end position="221"/>
    </location>
</feature>